<dbReference type="InterPro" id="IPR032084">
    <property type="entry name" value="DUF4812"/>
</dbReference>
<name>A0ABM3FCY1_NEOLC</name>
<dbReference type="Proteomes" id="UP000829291">
    <property type="component" value="Chromosome 1"/>
</dbReference>
<accession>A0ABM3FCY1</accession>
<organism evidence="3 4">
    <name type="scientific">Neodiprion lecontei</name>
    <name type="common">Redheaded pine sawfly</name>
    <dbReference type="NCBI Taxonomy" id="441921"/>
    <lineage>
        <taxon>Eukaryota</taxon>
        <taxon>Metazoa</taxon>
        <taxon>Ecdysozoa</taxon>
        <taxon>Arthropoda</taxon>
        <taxon>Hexapoda</taxon>
        <taxon>Insecta</taxon>
        <taxon>Pterygota</taxon>
        <taxon>Neoptera</taxon>
        <taxon>Endopterygota</taxon>
        <taxon>Hymenoptera</taxon>
        <taxon>Tenthredinoidea</taxon>
        <taxon>Diprionidae</taxon>
        <taxon>Diprioninae</taxon>
        <taxon>Neodiprion</taxon>
    </lineage>
</organism>
<feature type="region of interest" description="Disordered" evidence="1">
    <location>
        <begin position="226"/>
        <end position="261"/>
    </location>
</feature>
<sequence length="451" mass="51516">MIEEDRRECGLYCPGSYTKPEFRPPEGFNIPKYVAGNLKVRSSLQRSTSGPRVLRPPKIQHTHRPMEMPTCRDNFAIAKKFHTENLEHQPLPDRVDDRVFANMNFGRARSCGSLNSYKAHKKYQEVTPKVFQRRPRNQGLNQLPGPLLGCKVPETRMDLAICWDAPIDPIYEPRRPVHIDGSDGGPAPGIFTLVQHPAENFNPEIYSPDFSRPRAASADPGKFERLVKAPPHHPEKRCRTAISKDQGSRCGSPRHSPCVDDDSVARSRISVLTRYKTEAEEEDDEGRARKLLEGSSKCHLCKGFGDIRLSEAELDLAKRYTSSPQAPRRDKRKHAGYLRNCSACEQRTKDEEKELHRRQQRLQALQLAGPRMGPGDDPQRNGLPTSLNVPRPRTPFARRSFCIDTLTPPFSVVKGCRDTDYPEHWRLTTVYQQSYRLPRNHKTTLPCRMKR</sequence>
<proteinExistence type="predicted"/>
<gene>
    <name evidence="4" type="primary">LOC124292629</name>
</gene>
<feature type="domain" description="DUF4812" evidence="2">
    <location>
        <begin position="387"/>
        <end position="443"/>
    </location>
</feature>
<evidence type="ECO:0000259" key="2">
    <source>
        <dbReference type="Pfam" id="PF16071"/>
    </source>
</evidence>
<feature type="region of interest" description="Disordered" evidence="1">
    <location>
        <begin position="366"/>
        <end position="392"/>
    </location>
</feature>
<dbReference type="RefSeq" id="XP_046585876.1">
    <property type="nucleotide sequence ID" value="XM_046729920.1"/>
</dbReference>
<evidence type="ECO:0000313" key="4">
    <source>
        <dbReference type="RefSeq" id="XP_046585876.1"/>
    </source>
</evidence>
<reference evidence="4" key="1">
    <citation type="submission" date="2025-08" db="UniProtKB">
        <authorList>
            <consortium name="RefSeq"/>
        </authorList>
    </citation>
    <scope>IDENTIFICATION</scope>
    <source>
        <tissue evidence="4">Thorax and Abdomen</tissue>
    </source>
</reference>
<evidence type="ECO:0000256" key="1">
    <source>
        <dbReference type="SAM" id="MobiDB-lite"/>
    </source>
</evidence>
<keyword evidence="3" id="KW-1185">Reference proteome</keyword>
<evidence type="ECO:0000313" key="3">
    <source>
        <dbReference type="Proteomes" id="UP000829291"/>
    </source>
</evidence>
<dbReference type="Pfam" id="PF16071">
    <property type="entry name" value="DUF4812"/>
    <property type="match status" value="1"/>
</dbReference>
<feature type="region of interest" description="Disordered" evidence="1">
    <location>
        <begin position="42"/>
        <end position="65"/>
    </location>
</feature>
<protein>
    <submittedName>
        <fullName evidence="4">Uncharacterized protein LOC124292629</fullName>
    </submittedName>
</protein>
<dbReference type="GeneID" id="124292629"/>